<protein>
    <submittedName>
        <fullName evidence="4">Sugar transferase</fullName>
    </submittedName>
</protein>
<proteinExistence type="inferred from homology"/>
<dbReference type="PANTHER" id="PTHR30576">
    <property type="entry name" value="COLANIC BIOSYNTHESIS UDP-GLUCOSE LIPID CARRIER TRANSFERASE"/>
    <property type="match status" value="1"/>
</dbReference>
<dbReference type="Pfam" id="PF02397">
    <property type="entry name" value="Bac_transf"/>
    <property type="match status" value="1"/>
</dbReference>
<keyword evidence="2" id="KW-0472">Membrane</keyword>
<dbReference type="RefSeq" id="WP_120783950.1">
    <property type="nucleotide sequence ID" value="NZ_CP032626.1"/>
</dbReference>
<dbReference type="Proteomes" id="UP000272003">
    <property type="component" value="Chromosome"/>
</dbReference>
<feature type="transmembrane region" description="Helical" evidence="2">
    <location>
        <begin position="28"/>
        <end position="49"/>
    </location>
</feature>
<feature type="domain" description="Bacterial sugar transferase" evidence="3">
    <location>
        <begin position="23"/>
        <end position="210"/>
    </location>
</feature>
<evidence type="ECO:0000256" key="2">
    <source>
        <dbReference type="SAM" id="Phobius"/>
    </source>
</evidence>
<gene>
    <name evidence="4" type="ORF">D7I45_01055</name>
</gene>
<dbReference type="AlphaFoldDB" id="A0A387ATV6"/>
<keyword evidence="4" id="KW-0808">Transferase</keyword>
<keyword evidence="2" id="KW-1133">Transmembrane helix</keyword>
<dbReference type="EMBL" id="CP032626">
    <property type="protein sequence ID" value="AYF92176.1"/>
    <property type="molecule type" value="Genomic_DNA"/>
</dbReference>
<keyword evidence="2" id="KW-0812">Transmembrane</keyword>
<evidence type="ECO:0000256" key="1">
    <source>
        <dbReference type="ARBA" id="ARBA00006464"/>
    </source>
</evidence>
<dbReference type="InterPro" id="IPR003362">
    <property type="entry name" value="Bact_transf"/>
</dbReference>
<dbReference type="GO" id="GO:0016780">
    <property type="term" value="F:phosphotransferase activity, for other substituted phosphate groups"/>
    <property type="evidence" value="ECO:0007669"/>
    <property type="project" value="TreeGrafter"/>
</dbReference>
<name>A0A387ATV6_9LACO</name>
<dbReference type="KEGG" id="abom:D7I45_01055"/>
<organism evidence="4 5">
    <name type="scientific">Apilactobacillus bombintestini</name>
    <dbReference type="NCBI Taxonomy" id="2419772"/>
    <lineage>
        <taxon>Bacteria</taxon>
        <taxon>Bacillati</taxon>
        <taxon>Bacillota</taxon>
        <taxon>Bacilli</taxon>
        <taxon>Lactobacillales</taxon>
        <taxon>Lactobacillaceae</taxon>
        <taxon>Apilactobacillus</taxon>
    </lineage>
</organism>
<reference evidence="4 5" key="1">
    <citation type="submission" date="2018-09" db="EMBL/GenBank/DDBJ databases">
        <title>Genome sequencing of strain BHWM-4.</title>
        <authorList>
            <person name="Heo J."/>
            <person name="Kim S.-J."/>
            <person name="Kwon S.-W."/>
        </authorList>
    </citation>
    <scope>NUCLEOTIDE SEQUENCE [LARGE SCALE GENOMIC DNA]</scope>
    <source>
        <strain evidence="4 5">BHWM-4</strain>
    </source>
</reference>
<comment type="similarity">
    <text evidence="1">Belongs to the bacterial sugar transferase family.</text>
</comment>
<dbReference type="OrthoDB" id="9808602at2"/>
<evidence type="ECO:0000313" key="5">
    <source>
        <dbReference type="Proteomes" id="UP000272003"/>
    </source>
</evidence>
<dbReference type="PANTHER" id="PTHR30576:SF0">
    <property type="entry name" value="UNDECAPRENYL-PHOSPHATE N-ACETYLGALACTOSAMINYL 1-PHOSPHATE TRANSFERASE-RELATED"/>
    <property type="match status" value="1"/>
</dbReference>
<evidence type="ECO:0000259" key="3">
    <source>
        <dbReference type="Pfam" id="PF02397"/>
    </source>
</evidence>
<keyword evidence="5" id="KW-1185">Reference proteome</keyword>
<evidence type="ECO:0000313" key="4">
    <source>
        <dbReference type="EMBL" id="AYF92176.1"/>
    </source>
</evidence>
<accession>A0A387ATV6</accession>
<sequence>MPLTLERMDDNSVNNDRFYLFVKRVFDIIISLFGLIITLPVTIPVIIAIKLEDGGPIFYTQTRVGKDGDHFAIFKFRSMITNADAKKKELQELNEIDGAMFKMSEDPRVTKVGKFIRKHSIDELPQLINVLIGDMALVGPRPPLTEEVAKYTNHDLKRLMVKPGCTGLWQVSGRNSLSFAEMVDLDLNYIEHASFLLDCKICIKTVWIMICPNDAY</sequence>